<dbReference type="PANTHER" id="PTHR30486">
    <property type="entry name" value="TWITCHING MOTILITY PROTEIN PILT"/>
    <property type="match status" value="1"/>
</dbReference>
<dbReference type="NCBIfam" id="TIGR01420">
    <property type="entry name" value="pilT_fam"/>
    <property type="match status" value="1"/>
</dbReference>
<name>A0A0G0PV94_9BACT</name>
<proteinExistence type="inferred from homology"/>
<feature type="domain" description="Bacterial type II secretion system protein E" evidence="2">
    <location>
        <begin position="4"/>
        <end position="241"/>
    </location>
</feature>
<dbReference type="GO" id="GO:0016887">
    <property type="term" value="F:ATP hydrolysis activity"/>
    <property type="evidence" value="ECO:0007669"/>
    <property type="project" value="InterPro"/>
</dbReference>
<comment type="similarity">
    <text evidence="1">Belongs to the GSP E family.</text>
</comment>
<dbReference type="Pfam" id="PF00437">
    <property type="entry name" value="T2SSE"/>
    <property type="match status" value="1"/>
</dbReference>
<feature type="non-terminal residue" evidence="3">
    <location>
        <position position="249"/>
    </location>
</feature>
<sequence>MDISSYFKEAIDKGASDLHLVAGSRPAIRINGELVKISDEHVDSAALEKAIMSLIDEKTKERFERKKEMDFSYEIHGSRFRVNLHYQEGKMGLTARLMVKFIPLPDEIGFSEIIYSLTHLKDGLILVTGPSGSGKSTTLASMINIINKERRSHIITIEDPIEYLFDDEQSIIEQREVGHDTPSFASALKYALRQDPNVIMVGEMRDLETISAALTAAETGHLVLSTLHTSTAPEAVERIVDVFPAHQQQ</sequence>
<evidence type="ECO:0000256" key="1">
    <source>
        <dbReference type="ARBA" id="ARBA00006611"/>
    </source>
</evidence>
<evidence type="ECO:0000313" key="3">
    <source>
        <dbReference type="EMBL" id="KKR31838.1"/>
    </source>
</evidence>
<dbReference type="Gene3D" id="3.40.50.300">
    <property type="entry name" value="P-loop containing nucleotide triphosphate hydrolases"/>
    <property type="match status" value="1"/>
</dbReference>
<dbReference type="InterPro" id="IPR050921">
    <property type="entry name" value="T4SS_GSP_E_ATPase"/>
</dbReference>
<dbReference type="InterPro" id="IPR006321">
    <property type="entry name" value="PilT/PilU"/>
</dbReference>
<dbReference type="InterPro" id="IPR001482">
    <property type="entry name" value="T2SS/T4SS_dom"/>
</dbReference>
<dbReference type="InterPro" id="IPR027417">
    <property type="entry name" value="P-loop_NTPase"/>
</dbReference>
<dbReference type="SUPFAM" id="SSF52540">
    <property type="entry name" value="P-loop containing nucleoside triphosphate hydrolases"/>
    <property type="match status" value="1"/>
</dbReference>
<dbReference type="EMBL" id="LBXO01000049">
    <property type="protein sequence ID" value="KKR31838.1"/>
    <property type="molecule type" value="Genomic_DNA"/>
</dbReference>
<accession>A0A0G0PV94</accession>
<dbReference type="PATRIC" id="fig|1618642.3.peg.834"/>
<comment type="caution">
    <text evidence="3">The sequence shown here is derived from an EMBL/GenBank/DDBJ whole genome shotgun (WGS) entry which is preliminary data.</text>
</comment>
<dbReference type="Gene3D" id="3.30.450.90">
    <property type="match status" value="1"/>
</dbReference>
<dbReference type="Proteomes" id="UP000034137">
    <property type="component" value="Unassembled WGS sequence"/>
</dbReference>
<organism evidence="3 4">
    <name type="scientific">Candidatus Falkowbacteria bacterium GW2011_GWF2_39_8</name>
    <dbReference type="NCBI Taxonomy" id="1618642"/>
    <lineage>
        <taxon>Bacteria</taxon>
        <taxon>Candidatus Falkowiibacteriota</taxon>
    </lineage>
</organism>
<reference evidence="3 4" key="1">
    <citation type="journal article" date="2015" name="Nature">
        <title>rRNA introns, odd ribosomes, and small enigmatic genomes across a large radiation of phyla.</title>
        <authorList>
            <person name="Brown C.T."/>
            <person name="Hug L.A."/>
            <person name="Thomas B.C."/>
            <person name="Sharon I."/>
            <person name="Castelle C.J."/>
            <person name="Singh A."/>
            <person name="Wilkins M.J."/>
            <person name="Williams K.H."/>
            <person name="Banfield J.F."/>
        </authorList>
    </citation>
    <scope>NUCLEOTIDE SEQUENCE [LARGE SCALE GENOMIC DNA]</scope>
</reference>
<evidence type="ECO:0000259" key="2">
    <source>
        <dbReference type="Pfam" id="PF00437"/>
    </source>
</evidence>
<dbReference type="PANTHER" id="PTHR30486:SF16">
    <property type="entry name" value="TWITCHING MOTILITY PROTEIN PILT"/>
    <property type="match status" value="1"/>
</dbReference>
<dbReference type="AlphaFoldDB" id="A0A0G0PV94"/>
<protein>
    <submittedName>
        <fullName evidence="3">Twitching motility protein</fullName>
    </submittedName>
</protein>
<dbReference type="GO" id="GO:0005524">
    <property type="term" value="F:ATP binding"/>
    <property type="evidence" value="ECO:0007669"/>
    <property type="project" value="InterPro"/>
</dbReference>
<evidence type="ECO:0000313" key="4">
    <source>
        <dbReference type="Proteomes" id="UP000034137"/>
    </source>
</evidence>
<gene>
    <name evidence="3" type="ORF">UT64_C0049G0012</name>
</gene>